<name>A0A062TT39_9PROT</name>
<accession>A0A062TT39</accession>
<evidence type="ECO:0000313" key="1">
    <source>
        <dbReference type="EMBL" id="RAN35465.1"/>
    </source>
</evidence>
<proteinExistence type="predicted"/>
<evidence type="ECO:0008006" key="3">
    <source>
        <dbReference type="Google" id="ProtNLM"/>
    </source>
</evidence>
<dbReference type="EMBL" id="AWFB01000004">
    <property type="protein sequence ID" value="RAN35465.1"/>
    <property type="molecule type" value="Genomic_DNA"/>
</dbReference>
<dbReference type="Proteomes" id="UP000249123">
    <property type="component" value="Unassembled WGS sequence"/>
</dbReference>
<keyword evidence="2" id="KW-1185">Reference proteome</keyword>
<dbReference type="PROSITE" id="PS51257">
    <property type="entry name" value="PROKAR_LIPOPROTEIN"/>
    <property type="match status" value="1"/>
</dbReference>
<dbReference type="RefSeq" id="WP_034826337.1">
    <property type="nucleotide sequence ID" value="NZ_AWFA01000019.1"/>
</dbReference>
<accession>A0A328JVI2</accession>
<dbReference type="STRING" id="1280941.HY2_12790"/>
<dbReference type="AlphaFoldDB" id="A0A062TT39"/>
<organism evidence="1 2">
    <name type="scientific">Hyphomonas pacifica</name>
    <dbReference type="NCBI Taxonomy" id="1280941"/>
    <lineage>
        <taxon>Bacteria</taxon>
        <taxon>Pseudomonadati</taxon>
        <taxon>Pseudomonadota</taxon>
        <taxon>Alphaproteobacteria</taxon>
        <taxon>Hyphomonadales</taxon>
        <taxon>Hyphomonadaceae</taxon>
        <taxon>Hyphomonas</taxon>
    </lineage>
</organism>
<evidence type="ECO:0000313" key="2">
    <source>
        <dbReference type="Proteomes" id="UP000249123"/>
    </source>
</evidence>
<comment type="caution">
    <text evidence="1">The sequence shown here is derived from an EMBL/GenBank/DDBJ whole genome shotgun (WGS) entry which is preliminary data.</text>
</comment>
<sequence length="98" mass="9983">MKKKMIVATAMLGLFTSLSACGTVAGAAGSAIAGSAASGALASGGNKARFSRQSCEELEQEIAGAKRSMMNPANIPYARSYIKAAHEVAAEKECGLED</sequence>
<protein>
    <recommendedName>
        <fullName evidence="3">Lipoprotein</fullName>
    </recommendedName>
</protein>
<reference evidence="1 2" key="1">
    <citation type="submission" date="2013-04" db="EMBL/GenBank/DDBJ databases">
        <title>Hyphomonas sp. T24B3 Genome Sequencing.</title>
        <authorList>
            <person name="Lai Q."/>
            <person name="Shao Z."/>
        </authorList>
    </citation>
    <scope>NUCLEOTIDE SEQUENCE [LARGE SCALE GENOMIC DNA]</scope>
    <source>
        <strain evidence="1 2">T24B3</strain>
    </source>
</reference>
<gene>
    <name evidence="1" type="ORF">HY3_07955</name>
</gene>
<dbReference type="OrthoDB" id="7620199at2"/>